<organism evidence="3">
    <name type="scientific">Schaalia odontolytica</name>
    <dbReference type="NCBI Taxonomy" id="1660"/>
    <lineage>
        <taxon>Bacteria</taxon>
        <taxon>Bacillati</taxon>
        <taxon>Actinomycetota</taxon>
        <taxon>Actinomycetes</taxon>
        <taxon>Actinomycetales</taxon>
        <taxon>Actinomycetaceae</taxon>
        <taxon>Schaalia</taxon>
    </lineage>
</organism>
<dbReference type="PANTHER" id="PTHR46268:SF6">
    <property type="entry name" value="UNIVERSAL STRESS PROTEIN UP12"/>
    <property type="match status" value="1"/>
</dbReference>
<dbReference type="PRINTS" id="PR01438">
    <property type="entry name" value="UNVRSLSTRESS"/>
</dbReference>
<dbReference type="AlphaFoldDB" id="A0A6N2R5V8"/>
<protein>
    <submittedName>
        <fullName evidence="3">Universal stress protein/MT2698</fullName>
    </submittedName>
</protein>
<reference evidence="3" key="1">
    <citation type="submission" date="2019-11" db="EMBL/GenBank/DDBJ databases">
        <authorList>
            <person name="Feng L."/>
        </authorList>
    </citation>
    <scope>NUCLEOTIDE SEQUENCE</scope>
    <source>
        <strain evidence="3">AodontolyticusLFYP35</strain>
    </source>
</reference>
<proteinExistence type="inferred from homology"/>
<feature type="domain" description="UspA" evidence="2">
    <location>
        <begin position="155"/>
        <end position="292"/>
    </location>
</feature>
<dbReference type="PANTHER" id="PTHR46268">
    <property type="entry name" value="STRESS RESPONSE PROTEIN NHAX"/>
    <property type="match status" value="1"/>
</dbReference>
<dbReference type="Gene3D" id="3.40.50.620">
    <property type="entry name" value="HUPs"/>
    <property type="match status" value="2"/>
</dbReference>
<sequence length="309" mass="32133">MGTSEVILVGVDGSKESFAAVKWAAERSKLRSCRLHIICTYAVASYAAATLDGGYAVLDDAALKEGASQIVKQGVDLAKEIGAPDVHGLVEAGDPAGILIDMSREVDLIVVGSRGGGGFADRLLGTVSSALPAHAHCPVVIVPRHTSGKAFTPVERIVVGSDGSEGATSALKRAVDEAELWDARLTAVAAVPMTTGTTMMAWLPANIDRDKLLKDVKEGLDNAVDAALDGRQRKVARHALDGSPSSLLIEFSTAVDLVVVGTRGRGGFAGILLGSTSQTVIAHSTCPVMVVPSAHHDVSPDPSQEWSRR</sequence>
<gene>
    <name evidence="3" type="ORF">AOLFYP35_00179</name>
</gene>
<dbReference type="EMBL" id="CACRSM010000002">
    <property type="protein sequence ID" value="VYS76084.1"/>
    <property type="molecule type" value="Genomic_DNA"/>
</dbReference>
<accession>A0A6N2R5V8</accession>
<dbReference type="InterPro" id="IPR006015">
    <property type="entry name" value="Universal_stress_UspA"/>
</dbReference>
<evidence type="ECO:0000256" key="1">
    <source>
        <dbReference type="ARBA" id="ARBA00008791"/>
    </source>
</evidence>
<evidence type="ECO:0000259" key="2">
    <source>
        <dbReference type="Pfam" id="PF00582"/>
    </source>
</evidence>
<dbReference type="CDD" id="cd00293">
    <property type="entry name" value="USP-like"/>
    <property type="match status" value="1"/>
</dbReference>
<comment type="similarity">
    <text evidence="1">Belongs to the universal stress protein A family.</text>
</comment>
<feature type="domain" description="UspA" evidence="2">
    <location>
        <begin position="6"/>
        <end position="143"/>
    </location>
</feature>
<dbReference type="SUPFAM" id="SSF52402">
    <property type="entry name" value="Adenine nucleotide alpha hydrolases-like"/>
    <property type="match status" value="2"/>
</dbReference>
<name>A0A6N2R5V8_9ACTO</name>
<evidence type="ECO:0000313" key="3">
    <source>
        <dbReference type="EMBL" id="VYS76084.1"/>
    </source>
</evidence>
<dbReference type="InterPro" id="IPR014729">
    <property type="entry name" value="Rossmann-like_a/b/a_fold"/>
</dbReference>
<dbReference type="Pfam" id="PF00582">
    <property type="entry name" value="Usp"/>
    <property type="match status" value="2"/>
</dbReference>
<dbReference type="InterPro" id="IPR006016">
    <property type="entry name" value="UspA"/>
</dbReference>